<evidence type="ECO:0000256" key="6">
    <source>
        <dbReference type="ARBA" id="ARBA00023136"/>
    </source>
</evidence>
<organism evidence="11 12">
    <name type="scientific">Defluviitalea raffinosedens</name>
    <dbReference type="NCBI Taxonomy" id="1450156"/>
    <lineage>
        <taxon>Bacteria</taxon>
        <taxon>Bacillati</taxon>
        <taxon>Bacillota</taxon>
        <taxon>Clostridia</taxon>
        <taxon>Lachnospirales</taxon>
        <taxon>Defluviitaleaceae</taxon>
        <taxon>Defluviitalea</taxon>
    </lineage>
</organism>
<dbReference type="RefSeq" id="WP_158739938.1">
    <property type="nucleotide sequence ID" value="NZ_WSLF01000004.1"/>
</dbReference>
<dbReference type="InterPro" id="IPR024041">
    <property type="entry name" value="NH4_transpt_AmtB-like_dom"/>
</dbReference>
<dbReference type="NCBIfam" id="TIGR00836">
    <property type="entry name" value="amt"/>
    <property type="match status" value="1"/>
</dbReference>
<dbReference type="SUPFAM" id="SSF54913">
    <property type="entry name" value="GlnB-like"/>
    <property type="match status" value="1"/>
</dbReference>
<dbReference type="Gene3D" id="1.10.3430.10">
    <property type="entry name" value="Ammonium transporter AmtB like domains"/>
    <property type="match status" value="1"/>
</dbReference>
<dbReference type="Gene3D" id="3.30.70.120">
    <property type="match status" value="1"/>
</dbReference>
<reference evidence="11 12" key="1">
    <citation type="submission" date="2019-12" db="EMBL/GenBank/DDBJ databases">
        <title>Defluviitalea raffinosedens, isolated from a biogas fermenter, genome sequencing and characterization.</title>
        <authorList>
            <person name="Rettenmaier R."/>
            <person name="Schneider M."/>
            <person name="Neuhaus K."/>
            <person name="Liebl W."/>
            <person name="Zverlov V."/>
        </authorList>
    </citation>
    <scope>NUCLEOTIDE SEQUENCE [LARGE SCALE GENOMIC DNA]</scope>
    <source>
        <strain evidence="11 12">249c-K6</strain>
    </source>
</reference>
<dbReference type="Pfam" id="PF00909">
    <property type="entry name" value="Ammonium_transp"/>
    <property type="match status" value="1"/>
</dbReference>
<dbReference type="InterPro" id="IPR015867">
    <property type="entry name" value="N-reg_PII/ATP_PRibTrfase_C"/>
</dbReference>
<accession>A0A7C8HFW2</accession>
<evidence type="ECO:0000256" key="5">
    <source>
        <dbReference type="ARBA" id="ARBA00022989"/>
    </source>
</evidence>
<comment type="similarity">
    <text evidence="2">Belongs to the ammonia transporter channel (TC 1.A.11.2) family.</text>
</comment>
<dbReference type="GO" id="GO:0008519">
    <property type="term" value="F:ammonium channel activity"/>
    <property type="evidence" value="ECO:0007669"/>
    <property type="project" value="InterPro"/>
</dbReference>
<keyword evidence="7" id="KW-0924">Ammonia transport</keyword>
<feature type="domain" description="Ammonium transporter AmtB-like" evidence="10">
    <location>
        <begin position="10"/>
        <end position="414"/>
    </location>
</feature>
<feature type="transmembrane region" description="Helical" evidence="9">
    <location>
        <begin position="102"/>
        <end position="120"/>
    </location>
</feature>
<evidence type="ECO:0000256" key="4">
    <source>
        <dbReference type="ARBA" id="ARBA00022692"/>
    </source>
</evidence>
<dbReference type="InterPro" id="IPR001905">
    <property type="entry name" value="Ammonium_transpt"/>
</dbReference>
<evidence type="ECO:0000256" key="2">
    <source>
        <dbReference type="ARBA" id="ARBA00005887"/>
    </source>
</evidence>
<comment type="caution">
    <text evidence="11">The sequence shown here is derived from an EMBL/GenBank/DDBJ whole genome shotgun (WGS) entry which is preliminary data.</text>
</comment>
<dbReference type="AlphaFoldDB" id="A0A7C8HFW2"/>
<evidence type="ECO:0000256" key="3">
    <source>
        <dbReference type="ARBA" id="ARBA00022448"/>
    </source>
</evidence>
<feature type="transmembrane region" description="Helical" evidence="9">
    <location>
        <begin position="162"/>
        <end position="183"/>
    </location>
</feature>
<name>A0A7C8HFW2_9FIRM</name>
<evidence type="ECO:0000256" key="7">
    <source>
        <dbReference type="ARBA" id="ARBA00023177"/>
    </source>
</evidence>
<dbReference type="EMBL" id="WSLF01000004">
    <property type="protein sequence ID" value="KAE9634849.1"/>
    <property type="molecule type" value="Genomic_DNA"/>
</dbReference>
<keyword evidence="6 9" id="KW-0472">Membrane</keyword>
<dbReference type="GO" id="GO:0030234">
    <property type="term" value="F:enzyme regulator activity"/>
    <property type="evidence" value="ECO:0007669"/>
    <property type="project" value="InterPro"/>
</dbReference>
<dbReference type="PANTHER" id="PTHR11730:SF89">
    <property type="entry name" value="AMMONIUM TRANSPORTER SLL0108-RELATED"/>
    <property type="match status" value="1"/>
</dbReference>
<gene>
    <name evidence="11" type="primary">amt</name>
    <name evidence="11" type="ORF">GND95_05905</name>
</gene>
<evidence type="ECO:0000313" key="12">
    <source>
        <dbReference type="Proteomes" id="UP000483018"/>
    </source>
</evidence>
<protein>
    <submittedName>
        <fullName evidence="11">Ammonium transporter</fullName>
    </submittedName>
</protein>
<comment type="similarity">
    <text evidence="8">Belongs to the P(II) protein family.</text>
</comment>
<proteinExistence type="inferred from homology"/>
<dbReference type="PRINTS" id="PR00340">
    <property type="entry name" value="PIIGLNB"/>
</dbReference>
<keyword evidence="3" id="KW-0813">Transport</keyword>
<dbReference type="InterPro" id="IPR029020">
    <property type="entry name" value="Ammonium/urea_transptr"/>
</dbReference>
<feature type="transmembrane region" description="Helical" evidence="9">
    <location>
        <begin position="6"/>
        <end position="26"/>
    </location>
</feature>
<feature type="transmembrane region" description="Helical" evidence="9">
    <location>
        <begin position="204"/>
        <end position="221"/>
    </location>
</feature>
<dbReference type="Pfam" id="PF00543">
    <property type="entry name" value="P-II"/>
    <property type="match status" value="1"/>
</dbReference>
<feature type="transmembrane region" description="Helical" evidence="9">
    <location>
        <begin position="268"/>
        <end position="288"/>
    </location>
</feature>
<dbReference type="InterPro" id="IPR017918">
    <property type="entry name" value="N-reg_PII_CS"/>
</dbReference>
<feature type="transmembrane region" description="Helical" evidence="9">
    <location>
        <begin position="127"/>
        <end position="150"/>
    </location>
</feature>
<dbReference type="GO" id="GO:0016020">
    <property type="term" value="C:membrane"/>
    <property type="evidence" value="ECO:0007669"/>
    <property type="project" value="UniProtKB-SubCell"/>
</dbReference>
<evidence type="ECO:0000256" key="9">
    <source>
        <dbReference type="SAM" id="Phobius"/>
    </source>
</evidence>
<feature type="transmembrane region" description="Helical" evidence="9">
    <location>
        <begin position="294"/>
        <end position="310"/>
    </location>
</feature>
<keyword evidence="12" id="KW-1185">Reference proteome</keyword>
<dbReference type="PROSITE" id="PS00638">
    <property type="entry name" value="PII_GLNB_CTER"/>
    <property type="match status" value="1"/>
</dbReference>
<evidence type="ECO:0000259" key="10">
    <source>
        <dbReference type="Pfam" id="PF00909"/>
    </source>
</evidence>
<dbReference type="SUPFAM" id="SSF111352">
    <property type="entry name" value="Ammonium transporter"/>
    <property type="match status" value="1"/>
</dbReference>
<evidence type="ECO:0000256" key="1">
    <source>
        <dbReference type="ARBA" id="ARBA00004141"/>
    </source>
</evidence>
<dbReference type="InterPro" id="IPR011322">
    <property type="entry name" value="N-reg_PII-like_a/b"/>
</dbReference>
<comment type="subcellular location">
    <subcellularLocation>
        <location evidence="1">Membrane</location>
        <topology evidence="1">Multi-pass membrane protein</topology>
    </subcellularLocation>
</comment>
<dbReference type="GO" id="GO:0097272">
    <property type="term" value="P:ammonium homeostasis"/>
    <property type="evidence" value="ECO:0007669"/>
    <property type="project" value="TreeGrafter"/>
</dbReference>
<dbReference type="PROSITE" id="PS51343">
    <property type="entry name" value="PII_GLNB_DOM"/>
    <property type="match status" value="1"/>
</dbReference>
<sequence length="591" mass="63189">MSTIIIIDTLWVLFAAVLVFFMNLGFAAVESGFARSKNTVNILSKNFIVFAVSSIGFMLLGWGLMFGGANPIIGTEHLFILGKSNDFYNDTLTSYVPFWGKFFFQLVFCGTAATIVSGAVAERVKYLSFIVFSFILTIFIYPIVGHWIWSGGWLANLGFMDFAGDTVVHSVGGWAALAGAMILGPRHGKYDKDGKPQAIPGHNMSLAVIGLFILWLGWFGFNPGSTMSFQNPADVMHILVTTNTAAVAAVLTATATSWIFIGKPDLGMTINGCLAGLVGITGSCAYVSVGSSMIIGAIAGVIVVFAVLFFDRIKVDDPVGATSVHLVCGVFGTICIGFFAQEGVTSLSTVNGLFFGGGFALLGVEILGILAVGVFVFISSALIWLILQKTMGIRVTLEEEIMGLDIGEHGHTAYPDFAIVAPIMDSANEYGDTFPTLSPVEINRPSSAVSPDVAVPVVNKARSGAKMTKVTIITNQEKLAKLQSSLDKIGITGLTVTNVLGYGMQKGHTEYFRGAPVKTRLLPKVQVDIVVCKIPTEAVVDTVKKALYTGNMGDGKIFIYDVENVIKIRTGEEGYDALQDEEDELSAVSVQ</sequence>
<evidence type="ECO:0000256" key="8">
    <source>
        <dbReference type="RuleBase" id="RU003936"/>
    </source>
</evidence>
<keyword evidence="5 9" id="KW-1133">Transmembrane helix</keyword>
<dbReference type="GO" id="GO:0006808">
    <property type="term" value="P:regulation of nitrogen utilization"/>
    <property type="evidence" value="ECO:0007669"/>
    <property type="project" value="InterPro"/>
</dbReference>
<dbReference type="Proteomes" id="UP000483018">
    <property type="component" value="Unassembled WGS sequence"/>
</dbReference>
<keyword evidence="4 9" id="KW-0812">Transmembrane</keyword>
<dbReference type="SMART" id="SM00938">
    <property type="entry name" value="P-II"/>
    <property type="match status" value="1"/>
</dbReference>
<dbReference type="OrthoDB" id="9814202at2"/>
<feature type="transmembrane region" description="Helical" evidence="9">
    <location>
        <begin position="236"/>
        <end position="261"/>
    </location>
</feature>
<dbReference type="PANTHER" id="PTHR11730">
    <property type="entry name" value="AMMONIUM TRANSPORTER"/>
    <property type="match status" value="1"/>
</dbReference>
<feature type="transmembrane region" description="Helical" evidence="9">
    <location>
        <begin position="322"/>
        <end position="340"/>
    </location>
</feature>
<evidence type="ECO:0000313" key="11">
    <source>
        <dbReference type="EMBL" id="KAE9634849.1"/>
    </source>
</evidence>
<feature type="transmembrane region" description="Helical" evidence="9">
    <location>
        <begin position="47"/>
        <end position="69"/>
    </location>
</feature>
<dbReference type="InterPro" id="IPR002187">
    <property type="entry name" value="N-reg_PII"/>
</dbReference>
<feature type="transmembrane region" description="Helical" evidence="9">
    <location>
        <begin position="360"/>
        <end position="387"/>
    </location>
</feature>